<proteinExistence type="predicted"/>
<name>A0A0F9SY81_9ZZZZ</name>
<evidence type="ECO:0000313" key="1">
    <source>
        <dbReference type="EMBL" id="KKN73870.1"/>
    </source>
</evidence>
<comment type="caution">
    <text evidence="1">The sequence shown here is derived from an EMBL/GenBank/DDBJ whole genome shotgun (WGS) entry which is preliminary data.</text>
</comment>
<dbReference type="EMBL" id="LAZR01000336">
    <property type="protein sequence ID" value="KKN73870.1"/>
    <property type="molecule type" value="Genomic_DNA"/>
</dbReference>
<protein>
    <submittedName>
        <fullName evidence="1">Uncharacterized protein</fullName>
    </submittedName>
</protein>
<organism evidence="1">
    <name type="scientific">marine sediment metagenome</name>
    <dbReference type="NCBI Taxonomy" id="412755"/>
    <lineage>
        <taxon>unclassified sequences</taxon>
        <taxon>metagenomes</taxon>
        <taxon>ecological metagenomes</taxon>
    </lineage>
</organism>
<sequence>MSQGYEIRELDNLATIPKAFFQHKDGRVVELPADPRNLNYYLRKGLIRVDKPLNLKGGLI</sequence>
<gene>
    <name evidence="1" type="ORF">LCGC14_0396720</name>
</gene>
<reference evidence="1" key="1">
    <citation type="journal article" date="2015" name="Nature">
        <title>Complex archaea that bridge the gap between prokaryotes and eukaryotes.</title>
        <authorList>
            <person name="Spang A."/>
            <person name="Saw J.H."/>
            <person name="Jorgensen S.L."/>
            <person name="Zaremba-Niedzwiedzka K."/>
            <person name="Martijn J."/>
            <person name="Lind A.E."/>
            <person name="van Eijk R."/>
            <person name="Schleper C."/>
            <person name="Guy L."/>
            <person name="Ettema T.J."/>
        </authorList>
    </citation>
    <scope>NUCLEOTIDE SEQUENCE</scope>
</reference>
<accession>A0A0F9SY81</accession>
<dbReference type="AlphaFoldDB" id="A0A0F9SY81"/>